<keyword evidence="1" id="KW-0472">Membrane</keyword>
<gene>
    <name evidence="2" type="ORF">S03H2_03501</name>
</gene>
<evidence type="ECO:0000256" key="1">
    <source>
        <dbReference type="SAM" id="Phobius"/>
    </source>
</evidence>
<dbReference type="EMBL" id="BARU01001298">
    <property type="protein sequence ID" value="GAH30676.1"/>
    <property type="molecule type" value="Genomic_DNA"/>
</dbReference>
<evidence type="ECO:0000313" key="2">
    <source>
        <dbReference type="EMBL" id="GAH30676.1"/>
    </source>
</evidence>
<proteinExistence type="predicted"/>
<organism evidence="2">
    <name type="scientific">marine sediment metagenome</name>
    <dbReference type="NCBI Taxonomy" id="412755"/>
    <lineage>
        <taxon>unclassified sequences</taxon>
        <taxon>metagenomes</taxon>
        <taxon>ecological metagenomes</taxon>
    </lineage>
</organism>
<comment type="caution">
    <text evidence="2">The sequence shown here is derived from an EMBL/GenBank/DDBJ whole genome shotgun (WGS) entry which is preliminary data.</text>
</comment>
<sequence>MDYFILGLIVSIIIQTIYLVVRMMKIEIHLNTLNELLNHIYTKIMIMEGRIK</sequence>
<protein>
    <submittedName>
        <fullName evidence="2">Uncharacterized protein</fullName>
    </submittedName>
</protein>
<accession>X1EBL1</accession>
<keyword evidence="1" id="KW-1133">Transmembrane helix</keyword>
<feature type="transmembrane region" description="Helical" evidence="1">
    <location>
        <begin position="6"/>
        <end position="24"/>
    </location>
</feature>
<keyword evidence="1" id="KW-0812">Transmembrane</keyword>
<reference evidence="2" key="1">
    <citation type="journal article" date="2014" name="Front. Microbiol.">
        <title>High frequency of phylogenetically diverse reductive dehalogenase-homologous genes in deep subseafloor sedimentary metagenomes.</title>
        <authorList>
            <person name="Kawai M."/>
            <person name="Futagami T."/>
            <person name="Toyoda A."/>
            <person name="Takaki Y."/>
            <person name="Nishi S."/>
            <person name="Hori S."/>
            <person name="Arai W."/>
            <person name="Tsubouchi T."/>
            <person name="Morono Y."/>
            <person name="Uchiyama I."/>
            <person name="Ito T."/>
            <person name="Fujiyama A."/>
            <person name="Inagaki F."/>
            <person name="Takami H."/>
        </authorList>
    </citation>
    <scope>NUCLEOTIDE SEQUENCE</scope>
    <source>
        <strain evidence="2">Expedition CK06-06</strain>
    </source>
</reference>
<dbReference type="AlphaFoldDB" id="X1EBL1"/>
<name>X1EBL1_9ZZZZ</name>